<evidence type="ECO:0000313" key="3">
    <source>
        <dbReference type="Proteomes" id="UP001470230"/>
    </source>
</evidence>
<evidence type="ECO:0000313" key="2">
    <source>
        <dbReference type="EMBL" id="KAK8838831.1"/>
    </source>
</evidence>
<proteinExistence type="predicted"/>
<sequence>MSETLMFTKKFQNKIFDGFLSSGDVKTKSSSRTHLIISYLYFDIYSETWDKVIKRVTTDKFGNAYLKDDYVVIEVKNEKEPIRFHTRKSNELLQALKLTTASQENQSESLSLTKILPTINLSDLRTDKDFYSDLVNIANDFISVLGGSTASSSAPSGPKSTNSSNQPLADCLACIYKIRFGSLDPPKTISDINNNLAILARELRLTFLSIWVSSLELASQLQVNKDFLLRLIASLGNSVALIAATIENEINLSQLLGACAYFCDGGNIAGVYHECKKATDSIATAFSNSRRPPSAQPNSSNQQNPDAGNKATISSTSLPKLSTPASAPCKRPEFSDKLFTTTIMEFAGKLTDIYSFDLESLADTIMKIVIDTGNQEMPPLERIAELDVQMKSFSGDMLRKLKDRRYDPLFQYVFAMWVLRKEPINDPGQ</sequence>
<feature type="compositionally biased region" description="Polar residues" evidence="1">
    <location>
        <begin position="287"/>
        <end position="325"/>
    </location>
</feature>
<accession>A0ABR2GYU4</accession>
<reference evidence="2 3" key="1">
    <citation type="submission" date="2024-04" db="EMBL/GenBank/DDBJ databases">
        <title>Tritrichomonas musculus Genome.</title>
        <authorList>
            <person name="Alves-Ferreira E."/>
            <person name="Grigg M."/>
            <person name="Lorenzi H."/>
            <person name="Galac M."/>
        </authorList>
    </citation>
    <scope>NUCLEOTIDE SEQUENCE [LARGE SCALE GENOMIC DNA]</scope>
    <source>
        <strain evidence="2 3">EAF2021</strain>
    </source>
</reference>
<keyword evidence="3" id="KW-1185">Reference proteome</keyword>
<organism evidence="2 3">
    <name type="scientific">Tritrichomonas musculus</name>
    <dbReference type="NCBI Taxonomy" id="1915356"/>
    <lineage>
        <taxon>Eukaryota</taxon>
        <taxon>Metamonada</taxon>
        <taxon>Parabasalia</taxon>
        <taxon>Tritrichomonadida</taxon>
        <taxon>Tritrichomonadidae</taxon>
        <taxon>Tritrichomonas</taxon>
    </lineage>
</organism>
<name>A0ABR2GYU4_9EUKA</name>
<feature type="region of interest" description="Disordered" evidence="1">
    <location>
        <begin position="287"/>
        <end position="330"/>
    </location>
</feature>
<gene>
    <name evidence="2" type="ORF">M9Y10_032871</name>
</gene>
<dbReference type="EMBL" id="JAPFFF010000054">
    <property type="protein sequence ID" value="KAK8838831.1"/>
    <property type="molecule type" value="Genomic_DNA"/>
</dbReference>
<dbReference type="Proteomes" id="UP001470230">
    <property type="component" value="Unassembled WGS sequence"/>
</dbReference>
<evidence type="ECO:0000256" key="1">
    <source>
        <dbReference type="SAM" id="MobiDB-lite"/>
    </source>
</evidence>
<comment type="caution">
    <text evidence="2">The sequence shown here is derived from an EMBL/GenBank/DDBJ whole genome shotgun (WGS) entry which is preliminary data.</text>
</comment>
<protein>
    <submittedName>
        <fullName evidence="2">Uncharacterized protein</fullName>
    </submittedName>
</protein>